<name>A0A0B7GTA1_TREPH</name>
<dbReference type="NCBIfam" id="TIGR00043">
    <property type="entry name" value="rRNA maturation RNase YbeY"/>
    <property type="match status" value="1"/>
</dbReference>
<dbReference type="EC" id="3.1.-.-" evidence="7"/>
<evidence type="ECO:0000256" key="5">
    <source>
        <dbReference type="ARBA" id="ARBA00022801"/>
    </source>
</evidence>
<dbReference type="EMBL" id="CDNC01000014">
    <property type="protein sequence ID" value="CEM61869.1"/>
    <property type="molecule type" value="Genomic_DNA"/>
</dbReference>
<keyword evidence="3 7" id="KW-0479">Metal-binding</keyword>
<dbReference type="PANTHER" id="PTHR46986">
    <property type="entry name" value="ENDORIBONUCLEASE YBEY, CHLOROPLASTIC"/>
    <property type="match status" value="1"/>
</dbReference>
<keyword evidence="6 7" id="KW-0862">Zinc</keyword>
<evidence type="ECO:0000256" key="2">
    <source>
        <dbReference type="ARBA" id="ARBA00022722"/>
    </source>
</evidence>
<evidence type="ECO:0000313" key="11">
    <source>
        <dbReference type="Proteomes" id="UP000323594"/>
    </source>
</evidence>
<comment type="cofactor">
    <cofactor evidence="7">
        <name>Zn(2+)</name>
        <dbReference type="ChEBI" id="CHEBI:29105"/>
    </cofactor>
    <text evidence="7">Binds 1 zinc ion.</text>
</comment>
<dbReference type="AlphaFoldDB" id="A0A0B7GTA1"/>
<dbReference type="InterPro" id="IPR002036">
    <property type="entry name" value="YbeY"/>
</dbReference>
<gene>
    <name evidence="7 8" type="primary">ybeY</name>
    <name evidence="9" type="ORF">FUT82_15080</name>
    <name evidence="8" type="ORF">TPHV1_210102</name>
</gene>
<dbReference type="InterPro" id="IPR020549">
    <property type="entry name" value="YbeY_CS"/>
</dbReference>
<evidence type="ECO:0000256" key="1">
    <source>
        <dbReference type="ARBA" id="ARBA00010875"/>
    </source>
</evidence>
<dbReference type="GeneID" id="57752203"/>
<reference evidence="10" key="1">
    <citation type="submission" date="2015-01" db="EMBL/GenBank/DDBJ databases">
        <authorList>
            <person name="Manzoor Shahid"/>
            <person name="Zubair Saima"/>
        </authorList>
    </citation>
    <scope>NUCLEOTIDE SEQUENCE [LARGE SCALE GENOMIC DNA]</scope>
    <source>
        <strain evidence="10">V1</strain>
    </source>
</reference>
<keyword evidence="5 7" id="KW-0378">Hydrolase</keyword>
<evidence type="ECO:0000256" key="3">
    <source>
        <dbReference type="ARBA" id="ARBA00022723"/>
    </source>
</evidence>
<evidence type="ECO:0000313" key="9">
    <source>
        <dbReference type="EMBL" id="QEJ99182.1"/>
    </source>
</evidence>
<keyword evidence="4 7" id="KW-0255">Endonuclease</keyword>
<dbReference type="Gene3D" id="3.40.390.30">
    <property type="entry name" value="Metalloproteases ('zincins'), catalytic domain"/>
    <property type="match status" value="1"/>
</dbReference>
<evidence type="ECO:0000256" key="7">
    <source>
        <dbReference type="HAMAP-Rule" id="MF_00009"/>
    </source>
</evidence>
<proteinExistence type="inferred from homology"/>
<dbReference type="SUPFAM" id="SSF55486">
    <property type="entry name" value="Metalloproteases ('zincins'), catalytic domain"/>
    <property type="match status" value="1"/>
</dbReference>
<dbReference type="GO" id="GO:0004222">
    <property type="term" value="F:metalloendopeptidase activity"/>
    <property type="evidence" value="ECO:0007669"/>
    <property type="project" value="InterPro"/>
</dbReference>
<dbReference type="RefSeq" id="WP_024752105.1">
    <property type="nucleotide sequence ID" value="NZ_CDNC01000014.1"/>
</dbReference>
<comment type="subcellular location">
    <subcellularLocation>
        <location evidence="7">Cytoplasm</location>
    </subcellularLocation>
</comment>
<reference evidence="9 11" key="3">
    <citation type="submission" date="2019-08" db="EMBL/GenBank/DDBJ databases">
        <authorList>
            <person name="Kuhnert P."/>
        </authorList>
    </citation>
    <scope>NUCLEOTIDE SEQUENCE [LARGE SCALE GENOMIC DNA]</scope>
    <source>
        <strain evidence="9 11">B36.5</strain>
    </source>
</reference>
<dbReference type="EMBL" id="CP042817">
    <property type="protein sequence ID" value="QEJ99182.1"/>
    <property type="molecule type" value="Genomic_DNA"/>
</dbReference>
<comment type="similarity">
    <text evidence="1 7">Belongs to the endoribonuclease YbeY family.</text>
</comment>
<comment type="function">
    <text evidence="7">Single strand-specific metallo-endoribonuclease involved in late-stage 70S ribosome quality control and in maturation of the 3' terminus of the 16S rRNA.</text>
</comment>
<dbReference type="Proteomes" id="UP000042527">
    <property type="component" value="Unassembled WGS sequence"/>
</dbReference>
<keyword evidence="7" id="KW-0690">Ribosome biogenesis</keyword>
<feature type="binding site" evidence="7">
    <location>
        <position position="119"/>
    </location>
    <ligand>
        <name>Zn(2+)</name>
        <dbReference type="ChEBI" id="CHEBI:29105"/>
        <note>catalytic</note>
    </ligand>
</feature>
<dbReference type="InterPro" id="IPR023091">
    <property type="entry name" value="MetalPrtase_cat_dom_sf_prd"/>
</dbReference>
<dbReference type="GO" id="GO:0008270">
    <property type="term" value="F:zinc ion binding"/>
    <property type="evidence" value="ECO:0007669"/>
    <property type="project" value="UniProtKB-UniRule"/>
</dbReference>
<evidence type="ECO:0000313" key="8">
    <source>
        <dbReference type="EMBL" id="CEM61869.1"/>
    </source>
</evidence>
<evidence type="ECO:0000313" key="10">
    <source>
        <dbReference type="Proteomes" id="UP000042527"/>
    </source>
</evidence>
<reference evidence="8" key="2">
    <citation type="submission" date="2015-01" db="EMBL/GenBank/DDBJ databases">
        <authorList>
            <person name="Xiang T."/>
            <person name="Song Y."/>
            <person name="Huang L."/>
            <person name="Wang B."/>
            <person name="Wu P."/>
        </authorList>
    </citation>
    <scope>NUCLEOTIDE SEQUENCE [LARGE SCALE GENOMIC DNA]</scope>
    <source>
        <strain evidence="8">V1</strain>
    </source>
</reference>
<keyword evidence="7" id="KW-0698">rRNA processing</keyword>
<dbReference type="PROSITE" id="PS01306">
    <property type="entry name" value="UPF0054"/>
    <property type="match status" value="1"/>
</dbReference>
<organism evidence="8 10">
    <name type="scientific">Treponema phagedenis</name>
    <dbReference type="NCBI Taxonomy" id="162"/>
    <lineage>
        <taxon>Bacteria</taxon>
        <taxon>Pseudomonadati</taxon>
        <taxon>Spirochaetota</taxon>
        <taxon>Spirochaetia</taxon>
        <taxon>Spirochaetales</taxon>
        <taxon>Treponemataceae</taxon>
        <taxon>Treponema</taxon>
    </lineage>
</organism>
<accession>A0A0B7GTA1</accession>
<feature type="binding site" evidence="7">
    <location>
        <position position="129"/>
    </location>
    <ligand>
        <name>Zn(2+)</name>
        <dbReference type="ChEBI" id="CHEBI:29105"/>
        <note>catalytic</note>
    </ligand>
</feature>
<feature type="binding site" evidence="7">
    <location>
        <position position="123"/>
    </location>
    <ligand>
        <name>Zn(2+)</name>
        <dbReference type="ChEBI" id="CHEBI:29105"/>
        <note>catalytic</note>
    </ligand>
</feature>
<dbReference type="GO" id="GO:0004521">
    <property type="term" value="F:RNA endonuclease activity"/>
    <property type="evidence" value="ECO:0007669"/>
    <property type="project" value="UniProtKB-UniRule"/>
</dbReference>
<dbReference type="PANTHER" id="PTHR46986:SF1">
    <property type="entry name" value="ENDORIBONUCLEASE YBEY, CHLOROPLASTIC"/>
    <property type="match status" value="1"/>
</dbReference>
<dbReference type="OrthoDB" id="9807740at2"/>
<keyword evidence="2 7" id="KW-0540">Nuclease</keyword>
<keyword evidence="7" id="KW-0963">Cytoplasm</keyword>
<dbReference type="HAMAP" id="MF_00009">
    <property type="entry name" value="Endoribonucl_YbeY"/>
    <property type="match status" value="1"/>
</dbReference>
<evidence type="ECO:0000256" key="6">
    <source>
        <dbReference type="ARBA" id="ARBA00022833"/>
    </source>
</evidence>
<sequence>MPNENRVFISTENLIDDPLWLPKVESFLLKVLERMEIQNWDLSVVFCNDEFIHTLNKTYRHIDSPTDVLSFENGEKYFNEDGEARILAGDIIISLDSVKANAYAFYVSIDEELRRLLIHGVLHLFGMDHTDNSPEQEMLQLQEKILAETAEELYRE</sequence>
<keyword evidence="10" id="KW-1185">Reference proteome</keyword>
<protein>
    <recommendedName>
        <fullName evidence="7">Endoribonuclease YbeY</fullName>
        <ecNumber evidence="7">3.1.-.-</ecNumber>
    </recommendedName>
</protein>
<dbReference type="Pfam" id="PF02130">
    <property type="entry name" value="YbeY"/>
    <property type="match status" value="1"/>
</dbReference>
<evidence type="ECO:0000256" key="4">
    <source>
        <dbReference type="ARBA" id="ARBA00022759"/>
    </source>
</evidence>
<dbReference type="GO" id="GO:0005737">
    <property type="term" value="C:cytoplasm"/>
    <property type="evidence" value="ECO:0007669"/>
    <property type="project" value="UniProtKB-SubCell"/>
</dbReference>
<dbReference type="Proteomes" id="UP000323594">
    <property type="component" value="Chromosome"/>
</dbReference>
<dbReference type="GO" id="GO:0006364">
    <property type="term" value="P:rRNA processing"/>
    <property type="evidence" value="ECO:0007669"/>
    <property type="project" value="UniProtKB-UniRule"/>
</dbReference>